<evidence type="ECO:0000313" key="7">
    <source>
        <dbReference type="EMBL" id="AES77282.2"/>
    </source>
</evidence>
<reference evidence="7 9" key="2">
    <citation type="journal article" date="2014" name="BMC Genomics">
        <title>An improved genome release (version Mt4.0) for the model legume Medicago truncatula.</title>
        <authorList>
            <person name="Tang H."/>
            <person name="Krishnakumar V."/>
            <person name="Bidwell S."/>
            <person name="Rosen B."/>
            <person name="Chan A."/>
            <person name="Zhou S."/>
            <person name="Gentzbittel L."/>
            <person name="Childs K.L."/>
            <person name="Yandell M."/>
            <person name="Gundlach H."/>
            <person name="Mayer K.F."/>
            <person name="Schwartz D.C."/>
            <person name="Town C.D."/>
        </authorList>
    </citation>
    <scope>GENOME REANNOTATION</scope>
    <source>
        <strain evidence="8 9">cv. Jemalong A17</strain>
    </source>
</reference>
<dbReference type="Proteomes" id="UP000002051">
    <property type="component" value="Unassembled WGS sequence"/>
</dbReference>
<accession>A0A0C3W0Y4</accession>
<evidence type="ECO:0000256" key="6">
    <source>
        <dbReference type="SAM" id="MobiDB-lite"/>
    </source>
</evidence>
<reference evidence="8" key="3">
    <citation type="submission" date="2015-04" db="UniProtKB">
        <authorList>
            <consortium name="EnsemblPlants"/>
        </authorList>
    </citation>
    <scope>IDENTIFICATION</scope>
    <source>
        <strain evidence="8">cv. Jemalong A17</strain>
    </source>
</reference>
<protein>
    <submittedName>
        <fullName evidence="7">Pectinacetylesterase family protein</fullName>
    </submittedName>
</protein>
<dbReference type="EMBL" id="CM001223">
    <property type="protein sequence ID" value="AES77282.2"/>
    <property type="molecule type" value="Genomic_DNA"/>
</dbReference>
<keyword evidence="5" id="KW-0961">Cell wall biogenesis/degradation</keyword>
<evidence type="ECO:0000313" key="9">
    <source>
        <dbReference type="Proteomes" id="UP000002051"/>
    </source>
</evidence>
<dbReference type="PaxDb" id="3880-AES77282"/>
<gene>
    <name evidence="7" type="ordered locus">MTR_7g006750</name>
</gene>
<evidence type="ECO:0000256" key="4">
    <source>
        <dbReference type="ARBA" id="ARBA00022512"/>
    </source>
</evidence>
<comment type="subcellular location">
    <subcellularLocation>
        <location evidence="2">Secreted</location>
        <location evidence="2">Cell wall</location>
    </subcellularLocation>
</comment>
<comment type="similarity">
    <text evidence="3">Belongs to the pectinacetylesterase family.</text>
</comment>
<keyword evidence="4" id="KW-0964">Secreted</keyword>
<dbReference type="InterPro" id="IPR004963">
    <property type="entry name" value="PAE/NOTUM"/>
</dbReference>
<keyword evidence="4" id="KW-0134">Cell wall</keyword>
<dbReference type="PANTHER" id="PTHR31860">
    <property type="entry name" value="HEAT-INDUCIBLE TRANSCRIPTION REPRESSOR (DUF639)-RELATED"/>
    <property type="match status" value="1"/>
</dbReference>
<proteinExistence type="inferred from homology"/>
<dbReference type="AlphaFoldDB" id="G7KXS6"/>
<evidence type="ECO:0000313" key="8">
    <source>
        <dbReference type="EnsemblPlants" id="AES77282"/>
    </source>
</evidence>
<evidence type="ECO:0000256" key="3">
    <source>
        <dbReference type="ARBA" id="ARBA00005784"/>
    </source>
</evidence>
<organism evidence="7 9">
    <name type="scientific">Medicago truncatula</name>
    <name type="common">Barrel medic</name>
    <name type="synonym">Medicago tribuloides</name>
    <dbReference type="NCBI Taxonomy" id="3880"/>
    <lineage>
        <taxon>Eukaryota</taxon>
        <taxon>Viridiplantae</taxon>
        <taxon>Streptophyta</taxon>
        <taxon>Embryophyta</taxon>
        <taxon>Tracheophyta</taxon>
        <taxon>Spermatophyta</taxon>
        <taxon>Magnoliopsida</taxon>
        <taxon>eudicotyledons</taxon>
        <taxon>Gunneridae</taxon>
        <taxon>Pentapetalae</taxon>
        <taxon>rosids</taxon>
        <taxon>fabids</taxon>
        <taxon>Fabales</taxon>
        <taxon>Fabaceae</taxon>
        <taxon>Papilionoideae</taxon>
        <taxon>50 kb inversion clade</taxon>
        <taxon>NPAAA clade</taxon>
        <taxon>Hologalegina</taxon>
        <taxon>IRL clade</taxon>
        <taxon>Trifolieae</taxon>
        <taxon>Medicago</taxon>
    </lineage>
</organism>
<dbReference type="HOGENOM" id="CLU_346269_0_0_1"/>
<name>G7KXS6_MEDTR</name>
<dbReference type="Pfam" id="PF03283">
    <property type="entry name" value="PAE"/>
    <property type="match status" value="1"/>
</dbReference>
<sequence length="816" mass="90210">MGDQPVTRTEFGSLNTAAKALLDQMLTLAAKIGNINNNNHNYNNRNNHNRRCEPIRVRGRNNQIRRCEPIRFHDGNNRINSDLCSIEDFIAHDVIDINDIENNVDLMVLGEISRNHGKGEALETIHEGYGDQQVVPGMEKDGTISEDSIGVPRETLTKVPRKTLTNLHVDHLLQRSSTLPSSSNSHATGVHSLSGGVNKVSSLEAKAHQQETALRIICCNDRIGGDIGRSGNMIRVPQSETGVTISVGPSVAECEDRLITTASESPELRYSSPPSSAHVFDPGPHLFLHDRSVNFTTVMEYDEIMTKIAASYTCSVNWIKEVDYISPDCFMYLVEWLLLLTSCWKGFIHSTKSSFIEWLICQDANSLSNFSFMSDELDNAHDFIANILRECSLHLSSGSGKYLQLLGNLLGKRHITNQLQLEFCNVLQEGKKHLGLEVFAKAFKVIGNPLIIAKLRNNSRKIMCLDAILSGCSAGGLTTILHYDGFRALFPNETRVKCVSGAGYFVNVNDISGDHYIEDYFGQVVVTHGSEKSLPSSCTSMLSPRLCFFPQYMASNIQTPSGMELAENEYILHVEGAASSQRVVRHIGSTSWLGRLTLTNYSLYFQASGVIKYEDAVKIDLSKDVEQTVKPAATSPSGAQLFDKAIVIESTDLSEGFVLKFPELTSSTRCDHWLALIRKGGYVLEELPDSLTKVNCGQPSSILKSMYLAGPVVSNSMVEEVSQVDKSVNVRDDSPSLESAIKQSREEEKKVLITKATNEERKKELEEVKMNIEKTTNEEGGLLLIGGHDMHEISLSKRELGSSSSKVEETDAGGFY</sequence>
<dbReference type="GO" id="GO:0016787">
    <property type="term" value="F:hydrolase activity"/>
    <property type="evidence" value="ECO:0007669"/>
    <property type="project" value="InterPro"/>
</dbReference>
<evidence type="ECO:0000256" key="1">
    <source>
        <dbReference type="ARBA" id="ARBA00003534"/>
    </source>
</evidence>
<reference evidence="7 9" key="1">
    <citation type="journal article" date="2011" name="Nature">
        <title>The Medicago genome provides insight into the evolution of rhizobial symbioses.</title>
        <authorList>
            <person name="Young N.D."/>
            <person name="Debelle F."/>
            <person name="Oldroyd G.E."/>
            <person name="Geurts R."/>
            <person name="Cannon S.B."/>
            <person name="Udvardi M.K."/>
            <person name="Benedito V.A."/>
            <person name="Mayer K.F."/>
            <person name="Gouzy J."/>
            <person name="Schoof H."/>
            <person name="Van de Peer Y."/>
            <person name="Proost S."/>
            <person name="Cook D.R."/>
            <person name="Meyers B.C."/>
            <person name="Spannagl M."/>
            <person name="Cheung F."/>
            <person name="De Mita S."/>
            <person name="Krishnakumar V."/>
            <person name="Gundlach H."/>
            <person name="Zhou S."/>
            <person name="Mudge J."/>
            <person name="Bharti A.K."/>
            <person name="Murray J.D."/>
            <person name="Naoumkina M.A."/>
            <person name="Rosen B."/>
            <person name="Silverstein K.A."/>
            <person name="Tang H."/>
            <person name="Rombauts S."/>
            <person name="Zhao P.X."/>
            <person name="Zhou P."/>
            <person name="Barbe V."/>
            <person name="Bardou P."/>
            <person name="Bechner M."/>
            <person name="Bellec A."/>
            <person name="Berger A."/>
            <person name="Berges H."/>
            <person name="Bidwell S."/>
            <person name="Bisseling T."/>
            <person name="Choisne N."/>
            <person name="Couloux A."/>
            <person name="Denny R."/>
            <person name="Deshpande S."/>
            <person name="Dai X."/>
            <person name="Doyle J.J."/>
            <person name="Dudez A.M."/>
            <person name="Farmer A.D."/>
            <person name="Fouteau S."/>
            <person name="Franken C."/>
            <person name="Gibelin C."/>
            <person name="Gish J."/>
            <person name="Goldstein S."/>
            <person name="Gonzalez A.J."/>
            <person name="Green P.J."/>
            <person name="Hallab A."/>
            <person name="Hartog M."/>
            <person name="Hua A."/>
            <person name="Humphray S.J."/>
            <person name="Jeong D.H."/>
            <person name="Jing Y."/>
            <person name="Jocker A."/>
            <person name="Kenton S.M."/>
            <person name="Kim D.J."/>
            <person name="Klee K."/>
            <person name="Lai H."/>
            <person name="Lang C."/>
            <person name="Lin S."/>
            <person name="Macmil S.L."/>
            <person name="Magdelenat G."/>
            <person name="Matthews L."/>
            <person name="McCorrison J."/>
            <person name="Monaghan E.L."/>
            <person name="Mun J.H."/>
            <person name="Najar F.Z."/>
            <person name="Nicholson C."/>
            <person name="Noirot C."/>
            <person name="O'Bleness M."/>
            <person name="Paule C.R."/>
            <person name="Poulain J."/>
            <person name="Prion F."/>
            <person name="Qin B."/>
            <person name="Qu C."/>
            <person name="Retzel E.F."/>
            <person name="Riddle C."/>
            <person name="Sallet E."/>
            <person name="Samain S."/>
            <person name="Samson N."/>
            <person name="Sanders I."/>
            <person name="Saurat O."/>
            <person name="Scarpelli C."/>
            <person name="Schiex T."/>
            <person name="Segurens B."/>
            <person name="Severin A.J."/>
            <person name="Sherrier D.J."/>
            <person name="Shi R."/>
            <person name="Sims S."/>
            <person name="Singer S.R."/>
            <person name="Sinharoy S."/>
            <person name="Sterck L."/>
            <person name="Viollet A."/>
            <person name="Wang B.B."/>
            <person name="Wang K."/>
            <person name="Wang M."/>
            <person name="Wang X."/>
            <person name="Warfsmann J."/>
            <person name="Weissenbach J."/>
            <person name="White D.D."/>
            <person name="White J.D."/>
            <person name="Wiley G.B."/>
            <person name="Wincker P."/>
            <person name="Xing Y."/>
            <person name="Yang L."/>
            <person name="Yao Z."/>
            <person name="Ying F."/>
            <person name="Zhai J."/>
            <person name="Zhou L."/>
            <person name="Zuber A."/>
            <person name="Denarie J."/>
            <person name="Dixon R.A."/>
            <person name="May G.D."/>
            <person name="Schwartz D.C."/>
            <person name="Rogers J."/>
            <person name="Quetier F."/>
            <person name="Town C.D."/>
            <person name="Roe B.A."/>
        </authorList>
    </citation>
    <scope>NUCLEOTIDE SEQUENCE [LARGE SCALE GENOMIC DNA]</scope>
    <source>
        <strain evidence="7">A17</strain>
        <strain evidence="8 9">cv. Jemalong A17</strain>
    </source>
</reference>
<dbReference type="EnsemblPlants" id="AES77282">
    <property type="protein sequence ID" value="AES77282"/>
    <property type="gene ID" value="MTR_7g006750"/>
</dbReference>
<dbReference type="GO" id="GO:0071555">
    <property type="term" value="P:cell wall organization"/>
    <property type="evidence" value="ECO:0007669"/>
    <property type="project" value="UniProtKB-KW"/>
</dbReference>
<dbReference type="eggNOG" id="KOG1075">
    <property type="taxonomic scope" value="Eukaryota"/>
</dbReference>
<evidence type="ECO:0000256" key="5">
    <source>
        <dbReference type="ARBA" id="ARBA00023316"/>
    </source>
</evidence>
<accession>G7KXS6</accession>
<dbReference type="eggNOG" id="KOG2190">
    <property type="taxonomic scope" value="Eukaryota"/>
</dbReference>
<feature type="region of interest" description="Disordered" evidence="6">
    <location>
        <begin position="795"/>
        <end position="816"/>
    </location>
</feature>
<dbReference type="PANTHER" id="PTHR31860:SF5">
    <property type="entry name" value="ARGH (DUF639)"/>
    <property type="match status" value="1"/>
</dbReference>
<dbReference type="eggNOG" id="KOG4287">
    <property type="taxonomic scope" value="Eukaryota"/>
</dbReference>
<evidence type="ECO:0000256" key="2">
    <source>
        <dbReference type="ARBA" id="ARBA00004191"/>
    </source>
</evidence>
<keyword evidence="9" id="KW-1185">Reference proteome</keyword>
<comment type="function">
    <text evidence="1">Hydrolyzes acetyl esters in homogalacturonan regions of pectin. In type I primary cell wall, galacturonic acid residues of pectin can be acetylated at the O-2 and O-3 positions. Decreasing the degree of acetylation of pectin gels in vitro alters their physical properties.</text>
</comment>